<protein>
    <recommendedName>
        <fullName evidence="6">Cullin family profile domain-containing protein</fullName>
    </recommendedName>
</protein>
<comment type="caution">
    <text evidence="7">The sequence shown here is derived from an EMBL/GenBank/DDBJ whole genome shotgun (WGS) entry which is preliminary data.</text>
</comment>
<dbReference type="Pfam" id="PF10557">
    <property type="entry name" value="Cullin_Nedd8"/>
    <property type="match status" value="1"/>
</dbReference>
<dbReference type="EMBL" id="BACD03000058">
    <property type="protein sequence ID" value="GAO52034.1"/>
    <property type="molecule type" value="Genomic_DNA"/>
</dbReference>
<dbReference type="InterPro" id="IPR016159">
    <property type="entry name" value="Cullin_repeat-like_dom_sf"/>
</dbReference>
<dbReference type="SUPFAM" id="SSF74788">
    <property type="entry name" value="Cullin repeat-like"/>
    <property type="match status" value="1"/>
</dbReference>
<dbReference type="Gene3D" id="1.10.10.10">
    <property type="entry name" value="Winged helix-like DNA-binding domain superfamily/Winged helix DNA-binding domain"/>
    <property type="match status" value="1"/>
</dbReference>
<evidence type="ECO:0000256" key="4">
    <source>
        <dbReference type="RuleBase" id="RU003829"/>
    </source>
</evidence>
<feature type="compositionally biased region" description="Polar residues" evidence="5">
    <location>
        <begin position="1"/>
        <end position="26"/>
    </location>
</feature>
<feature type="region of interest" description="Disordered" evidence="5">
    <location>
        <begin position="1"/>
        <end position="94"/>
    </location>
</feature>
<dbReference type="PANTHER" id="PTHR11932">
    <property type="entry name" value="CULLIN"/>
    <property type="match status" value="1"/>
</dbReference>
<dbReference type="InterPro" id="IPR045093">
    <property type="entry name" value="Cullin"/>
</dbReference>
<evidence type="ECO:0000256" key="5">
    <source>
        <dbReference type="SAM" id="MobiDB-lite"/>
    </source>
</evidence>
<dbReference type="Pfam" id="PF26557">
    <property type="entry name" value="Cullin_AB"/>
    <property type="match status" value="1"/>
</dbReference>
<sequence>MPRTPSTVSNRTRPKDTSTPGPSSQDPAALNKRRHSQTILPDLFRNSPSPTKRLQKQNSTDEPRITASTMLNNFPTKGTPLPTNSTSPSSKFPARLRAANGSRPAATGVRKLQIKNLRTTSDSAAKQTEYYAATLDKLRTALDCVANETKIGDSLEELYRGCENLVRGGKAKEVHDVLRNGLEVFAKQVQEQVGSRVAGAGGGSEAVVTAIEQSWSRWCERLGMIRQIFFYLDRTYILQTQGLLSIWDTGLDLFKKRIADHEALRADMMNGVFSLFERERNGEAVNMTLLLSIIRMLTALNLYSAVFHEAFILHSRTYYMAEAQRKLGEITVPQYIRHVAERLHAESDRCVRYGLERRTRRRIITEAMEKVMIDDNADEIVDSLEDMVNDNDVPGLKLLYDLFFRIDQVSMIRAAWVDYIRKHGLTLVQNPARDAEMVGALLTFKAKLNEIVKTSFNDNTLLSQGLREAFENFINKRPNKPAEMIAKHVDALLRSGNRAMSENDLESEMEKALLLFRFISGKDVFEAFYKKDLAKRLLLNKSASADAERSMLTKLKTECGPAFTQKLEGMFKDIDVSKDFILSYKETKHVQDKSSSAELYVNVLSQAFWPTYPDVNVILPEHMAKDLEAFKLFYLSKQTGRKLHWRHALGHCELTAGFPKGRKQLSVSLFQAVVMLLFNDVEDGQSLSFKEIKTATNLDDKELQRTLQSLACGKHRVLTKEPKGRDVNETDTFSVNLGFNDKLIRIKINQIQLKETQEENKATHAGVAQDRVFQIDAAIIRIMKARKKISHRDLTGALYETLKFPIQPADLKKRIESLIERDYMERAEDDSNTYQYVA</sequence>
<dbReference type="SUPFAM" id="SSF75632">
    <property type="entry name" value="Cullin homology domain"/>
    <property type="match status" value="1"/>
</dbReference>
<dbReference type="InterPro" id="IPR036317">
    <property type="entry name" value="Cullin_homology_sf"/>
</dbReference>
<reference evidence="7 8" key="2">
    <citation type="journal article" date="2014" name="J. Gen. Appl. Microbiol.">
        <title>The early diverging ascomycetous budding yeast Saitoella complicata has three histone deacetylases belonging to the Clr6, Hos2, and Rpd3 lineages.</title>
        <authorList>
            <person name="Nishida H."/>
            <person name="Matsumoto T."/>
            <person name="Kondo S."/>
            <person name="Hamamoto M."/>
            <person name="Yoshikawa H."/>
        </authorList>
    </citation>
    <scope>NUCLEOTIDE SEQUENCE [LARGE SCALE GENOMIC DNA]</scope>
    <source>
        <strain evidence="7 8">NRRL Y-17804</strain>
    </source>
</reference>
<evidence type="ECO:0000256" key="3">
    <source>
        <dbReference type="PROSITE-ProRule" id="PRU00330"/>
    </source>
</evidence>
<evidence type="ECO:0000256" key="1">
    <source>
        <dbReference type="ARBA" id="ARBA00006019"/>
    </source>
</evidence>
<feature type="compositionally biased region" description="Low complexity" evidence="5">
    <location>
        <begin position="79"/>
        <end position="90"/>
    </location>
</feature>
<dbReference type="FunFam" id="1.20.1310.10:FF:000003">
    <property type="entry name" value="Cullin 4A"/>
    <property type="match status" value="1"/>
</dbReference>
<keyword evidence="2" id="KW-0832">Ubl conjugation</keyword>
<comment type="similarity">
    <text evidence="1 3 4">Belongs to the cullin family.</text>
</comment>
<proteinExistence type="inferred from homology"/>
<evidence type="ECO:0000313" key="8">
    <source>
        <dbReference type="Proteomes" id="UP000033140"/>
    </source>
</evidence>
<dbReference type="GO" id="GO:0031625">
    <property type="term" value="F:ubiquitin protein ligase binding"/>
    <property type="evidence" value="ECO:0007669"/>
    <property type="project" value="InterPro"/>
</dbReference>
<dbReference type="FunFam" id="1.10.10.10:FF:000050">
    <property type="entry name" value="Cullin 4B"/>
    <property type="match status" value="1"/>
</dbReference>
<reference evidence="7 8" key="3">
    <citation type="journal article" date="2015" name="Genome Announc.">
        <title>Draft Genome Sequence of the Archiascomycetous Yeast Saitoella complicata.</title>
        <authorList>
            <person name="Yamauchi K."/>
            <person name="Kondo S."/>
            <person name="Hamamoto M."/>
            <person name="Takahashi Y."/>
            <person name="Ogura Y."/>
            <person name="Hayashi T."/>
            <person name="Nishida H."/>
        </authorList>
    </citation>
    <scope>NUCLEOTIDE SEQUENCE [LARGE SCALE GENOMIC DNA]</scope>
    <source>
        <strain evidence="7 8">NRRL Y-17804</strain>
    </source>
</reference>
<name>A0A0E9NQB3_SAICN</name>
<dbReference type="Pfam" id="PF00888">
    <property type="entry name" value="Cullin"/>
    <property type="match status" value="1"/>
</dbReference>
<reference evidence="7 8" key="1">
    <citation type="journal article" date="2011" name="J. Gen. Appl. Microbiol.">
        <title>Draft genome sequencing of the enigmatic yeast Saitoella complicata.</title>
        <authorList>
            <person name="Nishida H."/>
            <person name="Hamamoto M."/>
            <person name="Sugiyama J."/>
        </authorList>
    </citation>
    <scope>NUCLEOTIDE SEQUENCE [LARGE SCALE GENOMIC DNA]</scope>
    <source>
        <strain evidence="7 8">NRRL Y-17804</strain>
    </source>
</reference>
<dbReference type="SMART" id="SM00884">
    <property type="entry name" value="Cullin_Nedd8"/>
    <property type="match status" value="1"/>
</dbReference>
<dbReference type="InterPro" id="IPR016157">
    <property type="entry name" value="Cullin_CS"/>
</dbReference>
<dbReference type="Gene3D" id="3.30.230.130">
    <property type="entry name" value="Cullin, Chain C, Domain 2"/>
    <property type="match status" value="1"/>
</dbReference>
<dbReference type="InterPro" id="IPR036388">
    <property type="entry name" value="WH-like_DNA-bd_sf"/>
</dbReference>
<dbReference type="Gene3D" id="1.20.1310.10">
    <property type="entry name" value="Cullin Repeats"/>
    <property type="match status" value="4"/>
</dbReference>
<organism evidence="7 8">
    <name type="scientific">Saitoella complicata (strain BCRC 22490 / CBS 7301 / JCM 7358 / NBRC 10748 / NRRL Y-17804)</name>
    <dbReference type="NCBI Taxonomy" id="698492"/>
    <lineage>
        <taxon>Eukaryota</taxon>
        <taxon>Fungi</taxon>
        <taxon>Dikarya</taxon>
        <taxon>Ascomycota</taxon>
        <taxon>Taphrinomycotina</taxon>
        <taxon>Taphrinomycotina incertae sedis</taxon>
        <taxon>Saitoella</taxon>
    </lineage>
</organism>
<dbReference type="InterPro" id="IPR036390">
    <property type="entry name" value="WH_DNA-bd_sf"/>
</dbReference>
<dbReference type="PROSITE" id="PS50069">
    <property type="entry name" value="CULLIN_2"/>
    <property type="match status" value="1"/>
</dbReference>
<dbReference type="InterPro" id="IPR059120">
    <property type="entry name" value="Cullin-like_AB"/>
</dbReference>
<dbReference type="InterPro" id="IPR001373">
    <property type="entry name" value="Cullin_N"/>
</dbReference>
<dbReference type="InterPro" id="IPR016158">
    <property type="entry name" value="Cullin_homology"/>
</dbReference>
<dbReference type="GO" id="GO:0006511">
    <property type="term" value="P:ubiquitin-dependent protein catabolic process"/>
    <property type="evidence" value="ECO:0007669"/>
    <property type="project" value="InterPro"/>
</dbReference>
<dbReference type="SMART" id="SM00182">
    <property type="entry name" value="CULLIN"/>
    <property type="match status" value="1"/>
</dbReference>
<dbReference type="FunFam" id="3.30.230.130:FF:000001">
    <property type="entry name" value="Cullin 4A"/>
    <property type="match status" value="1"/>
</dbReference>
<gene>
    <name evidence="7" type="ORF">G7K_6122-t1</name>
</gene>
<dbReference type="InterPro" id="IPR019559">
    <property type="entry name" value="Cullin_neddylation_domain"/>
</dbReference>
<dbReference type="Proteomes" id="UP000033140">
    <property type="component" value="Unassembled WGS sequence"/>
</dbReference>
<dbReference type="PROSITE" id="PS01256">
    <property type="entry name" value="CULLIN_1"/>
    <property type="match status" value="1"/>
</dbReference>
<feature type="compositionally biased region" description="Polar residues" evidence="5">
    <location>
        <begin position="65"/>
        <end position="76"/>
    </location>
</feature>
<evidence type="ECO:0000313" key="7">
    <source>
        <dbReference type="EMBL" id="GAO52034.1"/>
    </source>
</evidence>
<dbReference type="GO" id="GO:0031461">
    <property type="term" value="C:cullin-RING ubiquitin ligase complex"/>
    <property type="evidence" value="ECO:0007669"/>
    <property type="project" value="InterPro"/>
</dbReference>
<evidence type="ECO:0000259" key="6">
    <source>
        <dbReference type="PROSITE" id="PS50069"/>
    </source>
</evidence>
<dbReference type="OMA" id="NYQEQTW"/>
<dbReference type="AlphaFoldDB" id="A0A0E9NQB3"/>
<feature type="compositionally biased region" description="Polar residues" evidence="5">
    <location>
        <begin position="46"/>
        <end position="58"/>
    </location>
</feature>
<accession>A0A0E9NQB3</accession>
<dbReference type="SUPFAM" id="SSF46785">
    <property type="entry name" value="Winged helix' DNA-binding domain"/>
    <property type="match status" value="1"/>
</dbReference>
<feature type="domain" description="Cullin family profile" evidence="6">
    <location>
        <begin position="480"/>
        <end position="711"/>
    </location>
</feature>
<keyword evidence="8" id="KW-1185">Reference proteome</keyword>
<dbReference type="STRING" id="698492.A0A0E9NQB3"/>
<evidence type="ECO:0000256" key="2">
    <source>
        <dbReference type="ARBA" id="ARBA00022843"/>
    </source>
</evidence>